<evidence type="ECO:0000313" key="1">
    <source>
        <dbReference type="EMBL" id="EOS03308.1"/>
    </source>
</evidence>
<dbReference type="HOGENOM" id="CLU_2191703_0_0_10"/>
<dbReference type="EMBL" id="ASSM01000003">
    <property type="protein sequence ID" value="EOS03308.1"/>
    <property type="molecule type" value="Genomic_DNA"/>
</dbReference>
<protein>
    <submittedName>
        <fullName evidence="1">Uncharacterized protein</fullName>
    </submittedName>
</protein>
<proteinExistence type="predicted"/>
<dbReference type="PATRIC" id="fig|1235785.3.peg.293"/>
<reference evidence="1 2" key="1">
    <citation type="submission" date="2013-04" db="EMBL/GenBank/DDBJ databases">
        <title>The Genome Sequence of Bacteroides thetaiotaomicron dnLKV9.</title>
        <authorList>
            <consortium name="The Broad Institute Genomics Platform"/>
            <consortium name="The Broad Institute Genome Sequencing Center for Infectious Disease"/>
            <person name="Earl A."/>
            <person name="Xavier R."/>
            <person name="Kuhn K."/>
            <person name="Stappenbeck T."/>
            <person name="Walker B."/>
            <person name="Young S."/>
            <person name="Zeng Q."/>
            <person name="Gargeya S."/>
            <person name="Fitzgerald M."/>
            <person name="Haas B."/>
            <person name="Abouelleil A."/>
            <person name="Allen A.W."/>
            <person name="Alvarado L."/>
            <person name="Arachchi H.M."/>
            <person name="Berlin A.M."/>
            <person name="Chapman S.B."/>
            <person name="Gainer-Dewar J."/>
            <person name="Goldberg J."/>
            <person name="Griggs A."/>
            <person name="Gujja S."/>
            <person name="Hansen M."/>
            <person name="Howarth C."/>
            <person name="Imamovic A."/>
            <person name="Ireland A."/>
            <person name="Larimer J."/>
            <person name="McCowan C."/>
            <person name="Murphy C."/>
            <person name="Pearson M."/>
            <person name="Poon T.W."/>
            <person name="Priest M."/>
            <person name="Roberts A."/>
            <person name="Saif S."/>
            <person name="Shea T."/>
            <person name="Sisk P."/>
            <person name="Sykes S."/>
            <person name="Wortman J."/>
            <person name="Nusbaum C."/>
            <person name="Birren B."/>
        </authorList>
    </citation>
    <scope>NUCLEOTIDE SEQUENCE [LARGE SCALE GENOMIC DNA]</scope>
    <source>
        <strain evidence="2">dnLKV9</strain>
    </source>
</reference>
<accession>R9HGX2</accession>
<dbReference type="RefSeq" id="WP_016267082.1">
    <property type="nucleotide sequence ID" value="NZ_KE159459.1"/>
</dbReference>
<name>R9HGX2_BACT4</name>
<comment type="caution">
    <text evidence="1">The sequence shown here is derived from an EMBL/GenBank/DDBJ whole genome shotgun (WGS) entry which is preliminary data.</text>
</comment>
<dbReference type="Proteomes" id="UP000014207">
    <property type="component" value="Unassembled WGS sequence"/>
</dbReference>
<organism evidence="1 2">
    <name type="scientific">Bacteroides thetaiotaomicron dnLKV9</name>
    <dbReference type="NCBI Taxonomy" id="1235785"/>
    <lineage>
        <taxon>Bacteria</taxon>
        <taxon>Pseudomonadati</taxon>
        <taxon>Bacteroidota</taxon>
        <taxon>Bacteroidia</taxon>
        <taxon>Bacteroidales</taxon>
        <taxon>Bacteroidaceae</taxon>
        <taxon>Bacteroides</taxon>
    </lineage>
</organism>
<dbReference type="AlphaFoldDB" id="R9HGX2"/>
<evidence type="ECO:0000313" key="2">
    <source>
        <dbReference type="Proteomes" id="UP000014207"/>
    </source>
</evidence>
<sequence>MKGLDLKLANEIRLKLIECAAQSKIICYSDLVPNVLCDNRHMNHLSKILTYISEVEWEDRKLLLSSLVVQKDTKIPGIGYFELCAKLNVSTDYKEMQNKCFEFWRKEENRNNFK</sequence>
<gene>
    <name evidence="1" type="ORF">C799_00289</name>
</gene>